<dbReference type="EMBL" id="WBMT01000001">
    <property type="protein sequence ID" value="KAB2352562.1"/>
    <property type="molecule type" value="Genomic_DNA"/>
</dbReference>
<comment type="caution">
    <text evidence="2">The sequence shown here is derived from an EMBL/GenBank/DDBJ whole genome shotgun (WGS) entry which is preliminary data.</text>
</comment>
<gene>
    <name evidence="2" type="ORF">F8566_02500</name>
</gene>
<dbReference type="PANTHER" id="PTHR43129">
    <property type="entry name" value="FOSMIDOMYCIN RESISTANCE PROTEIN"/>
    <property type="match status" value="1"/>
</dbReference>
<feature type="transmembrane region" description="Helical" evidence="1">
    <location>
        <begin position="90"/>
        <end position="107"/>
    </location>
</feature>
<dbReference type="PANTHER" id="PTHR43129:SF1">
    <property type="entry name" value="FOSMIDOMYCIN RESISTANCE PROTEIN"/>
    <property type="match status" value="1"/>
</dbReference>
<dbReference type="InterPro" id="IPR036259">
    <property type="entry name" value="MFS_trans_sf"/>
</dbReference>
<feature type="transmembrane region" description="Helical" evidence="1">
    <location>
        <begin position="315"/>
        <end position="337"/>
    </location>
</feature>
<dbReference type="SUPFAM" id="SSF103473">
    <property type="entry name" value="MFS general substrate transporter"/>
    <property type="match status" value="1"/>
</dbReference>
<feature type="transmembrane region" description="Helical" evidence="1">
    <location>
        <begin position="195"/>
        <end position="218"/>
    </location>
</feature>
<dbReference type="CDD" id="cd17478">
    <property type="entry name" value="MFS_FsR"/>
    <property type="match status" value="1"/>
</dbReference>
<dbReference type="Gene3D" id="1.20.1250.20">
    <property type="entry name" value="MFS general substrate transporter like domains"/>
    <property type="match status" value="2"/>
</dbReference>
<proteinExistence type="predicted"/>
<feature type="transmembrane region" description="Helical" evidence="1">
    <location>
        <begin position="155"/>
        <end position="174"/>
    </location>
</feature>
<keyword evidence="3" id="KW-1185">Reference proteome</keyword>
<feature type="transmembrane region" description="Helical" evidence="1">
    <location>
        <begin position="285"/>
        <end position="303"/>
    </location>
</feature>
<accession>A0A6H9Z3A3</accession>
<keyword evidence="1" id="KW-0812">Transmembrane</keyword>
<reference evidence="2 3" key="1">
    <citation type="submission" date="2019-09" db="EMBL/GenBank/DDBJ databases">
        <title>Actinomadura physcomitrii sp. nov., a novel actinomycete isolated from moss [Physcomitrium sphaericum (Ludw) Fuernr].</title>
        <authorList>
            <person name="Zhuang X."/>
            <person name="Liu C."/>
        </authorList>
    </citation>
    <scope>NUCLEOTIDE SEQUENCE [LARGE SCALE GENOMIC DNA]</scope>
    <source>
        <strain evidence="2 3">HMC1</strain>
    </source>
</reference>
<feature type="transmembrane region" description="Helical" evidence="1">
    <location>
        <begin position="343"/>
        <end position="361"/>
    </location>
</feature>
<evidence type="ECO:0000313" key="2">
    <source>
        <dbReference type="EMBL" id="KAB2352562.1"/>
    </source>
</evidence>
<organism evidence="2 3">
    <name type="scientific">Actinomadura rudentiformis</name>
    <dbReference type="NCBI Taxonomy" id="359158"/>
    <lineage>
        <taxon>Bacteria</taxon>
        <taxon>Bacillati</taxon>
        <taxon>Actinomycetota</taxon>
        <taxon>Actinomycetes</taxon>
        <taxon>Streptosporangiales</taxon>
        <taxon>Thermomonosporaceae</taxon>
        <taxon>Actinomadura</taxon>
    </lineage>
</organism>
<dbReference type="AlphaFoldDB" id="A0A6H9Z3A3"/>
<feature type="transmembrane region" description="Helical" evidence="1">
    <location>
        <begin position="128"/>
        <end position="149"/>
    </location>
</feature>
<dbReference type="Pfam" id="PF07690">
    <property type="entry name" value="MFS_1"/>
    <property type="match status" value="1"/>
</dbReference>
<dbReference type="GO" id="GO:0022857">
    <property type="term" value="F:transmembrane transporter activity"/>
    <property type="evidence" value="ECO:0007669"/>
    <property type="project" value="InterPro"/>
</dbReference>
<dbReference type="Proteomes" id="UP000468735">
    <property type="component" value="Unassembled WGS sequence"/>
</dbReference>
<dbReference type="GO" id="GO:0005886">
    <property type="term" value="C:plasma membrane"/>
    <property type="evidence" value="ECO:0007669"/>
    <property type="project" value="TreeGrafter"/>
</dbReference>
<name>A0A6H9Z3A3_9ACTN</name>
<dbReference type="RefSeq" id="WP_151557500.1">
    <property type="nucleotide sequence ID" value="NZ_WBMT01000001.1"/>
</dbReference>
<feature type="transmembrane region" description="Helical" evidence="1">
    <location>
        <begin position="34"/>
        <end position="53"/>
    </location>
</feature>
<evidence type="ECO:0000313" key="3">
    <source>
        <dbReference type="Proteomes" id="UP000468735"/>
    </source>
</evidence>
<keyword evidence="1" id="KW-0472">Membrane</keyword>
<evidence type="ECO:0000256" key="1">
    <source>
        <dbReference type="SAM" id="Phobius"/>
    </source>
</evidence>
<keyword evidence="1" id="KW-1133">Transmembrane helix</keyword>
<feature type="transmembrane region" description="Helical" evidence="1">
    <location>
        <begin position="65"/>
        <end position="84"/>
    </location>
</feature>
<dbReference type="OrthoDB" id="9770492at2"/>
<sequence>MGAKRLLPAGHASVDFYQGVVPVLVPFLVAERDYGYVAVSGFVLAASLLSSVVQPLFGVLTDRWAMPWLVPAGTLAAGLGVALIGLTESYPLALAAIALTGFGVAAYHPEAARLARAVTGGDHVGMSWFSLGGNVGFALAPVLATPVLAAGGLAAAPFLLLPAVLGTLIMLPLLGRRAGGTTRSSGRDDWPAFRVLSAVVILRSVAYIGLSSFLALFVQQRIHPGEAAGGAALFVLFTAGAAGTVLGGRLARRWGRVRTMRGAYGVAVLAIAGVALVPGPALYGFVAVAGIALYVPFSLHITLGQDYLPNRVGTASGVTLGLAVSVGGVLAPALGALADATSLRTMLAVLTIFPIMALVLAGRLREPARLEASVRLT</sequence>
<feature type="transmembrane region" description="Helical" evidence="1">
    <location>
        <begin position="230"/>
        <end position="250"/>
    </location>
</feature>
<feature type="transmembrane region" description="Helical" evidence="1">
    <location>
        <begin position="262"/>
        <end position="279"/>
    </location>
</feature>
<dbReference type="InterPro" id="IPR011701">
    <property type="entry name" value="MFS"/>
</dbReference>
<protein>
    <submittedName>
        <fullName evidence="2">MFS transporter</fullName>
    </submittedName>
</protein>